<keyword evidence="3" id="KW-1185">Reference proteome</keyword>
<dbReference type="EMBL" id="AGRW01000047">
    <property type="protein sequence ID" value="EIC01770.1"/>
    <property type="molecule type" value="Genomic_DNA"/>
</dbReference>
<gene>
    <name evidence="2" type="ORF">TresaDRAFT_1059</name>
</gene>
<reference evidence="2 3" key="1">
    <citation type="submission" date="2011-09" db="EMBL/GenBank/DDBJ databases">
        <title>The draft genome of Treponema saccharophilum DSM 2985.</title>
        <authorList>
            <consortium name="US DOE Joint Genome Institute (JGI-PGF)"/>
            <person name="Lucas S."/>
            <person name="Copeland A."/>
            <person name="Lapidus A."/>
            <person name="Glavina del Rio T."/>
            <person name="Dalin E."/>
            <person name="Tice H."/>
            <person name="Bruce D."/>
            <person name="Goodwin L."/>
            <person name="Pitluck S."/>
            <person name="Peters L."/>
            <person name="Kyrpides N."/>
            <person name="Mavromatis K."/>
            <person name="Ivanova N."/>
            <person name="Markowitz V."/>
            <person name="Cheng J.-F."/>
            <person name="Hugenholtz P."/>
            <person name="Woyke T."/>
            <person name="Wu D."/>
            <person name="Gronow S."/>
            <person name="Wellnitz S."/>
            <person name="Brambilla E."/>
            <person name="Klenk H.-P."/>
            <person name="Eisen J.A."/>
        </authorList>
    </citation>
    <scope>NUCLEOTIDE SEQUENCE [LARGE SCALE GENOMIC DNA]</scope>
    <source>
        <strain evidence="2 3">DSM 2985</strain>
    </source>
</reference>
<evidence type="ECO:0000313" key="2">
    <source>
        <dbReference type="EMBL" id="EIC01770.1"/>
    </source>
</evidence>
<dbReference type="Proteomes" id="UP000003571">
    <property type="component" value="Unassembled WGS sequence"/>
</dbReference>
<evidence type="ECO:0000256" key="1">
    <source>
        <dbReference type="SAM" id="SignalP"/>
    </source>
</evidence>
<accession>H7EL45</accession>
<sequence length="216" mass="23952">MSKKTILFLTVGLLCAMTFAAGKEKKGAKAAKPKTLVEQGLSLISLMKEKAENKKLINLYSGSDELNNIIQEIASQDVSKQSAVYRLSGDFSFLFGLMTMEFDSADMQFSSELKEEVAKRFLSSIPSIWNAKTAGATPLAAASLLTCTKAFVSKELSQDCIFLYEFPDAYPVAVCFLRGEDNAVMATSTIIVDKDFIKWLQDFLKEYDVMTIKKIQ</sequence>
<dbReference type="AlphaFoldDB" id="H7EL45"/>
<evidence type="ECO:0008006" key="4">
    <source>
        <dbReference type="Google" id="ProtNLM"/>
    </source>
</evidence>
<keyword evidence="1" id="KW-0732">Signal</keyword>
<organism evidence="2 3">
    <name type="scientific">Treponema saccharophilum DSM 2985</name>
    <dbReference type="NCBI Taxonomy" id="907348"/>
    <lineage>
        <taxon>Bacteria</taxon>
        <taxon>Pseudomonadati</taxon>
        <taxon>Spirochaetota</taxon>
        <taxon>Spirochaetia</taxon>
        <taxon>Spirochaetales</taxon>
        <taxon>Treponemataceae</taxon>
        <taxon>Treponema</taxon>
    </lineage>
</organism>
<protein>
    <recommendedName>
        <fullName evidence="4">Lipoprotein</fullName>
    </recommendedName>
</protein>
<comment type="caution">
    <text evidence="2">The sequence shown here is derived from an EMBL/GenBank/DDBJ whole genome shotgun (WGS) entry which is preliminary data.</text>
</comment>
<dbReference type="PATRIC" id="fig|907348.3.peg.1628"/>
<proteinExistence type="predicted"/>
<dbReference type="STRING" id="907348.TresaDRAFT_1059"/>
<dbReference type="RefSeq" id="WP_002704534.1">
    <property type="nucleotide sequence ID" value="NZ_AGRW01000047.1"/>
</dbReference>
<feature type="chain" id="PRO_5003610219" description="Lipoprotein" evidence="1">
    <location>
        <begin position="21"/>
        <end position="216"/>
    </location>
</feature>
<dbReference type="eggNOG" id="ENOG5033J2C">
    <property type="taxonomic scope" value="Bacteria"/>
</dbReference>
<evidence type="ECO:0000313" key="3">
    <source>
        <dbReference type="Proteomes" id="UP000003571"/>
    </source>
</evidence>
<feature type="signal peptide" evidence="1">
    <location>
        <begin position="1"/>
        <end position="20"/>
    </location>
</feature>
<name>H7EL45_9SPIR</name>